<proteinExistence type="predicted"/>
<accession>A0A560LH38</accession>
<evidence type="ECO:0000256" key="4">
    <source>
        <dbReference type="ARBA" id="ARBA00022989"/>
    </source>
</evidence>
<feature type="transmembrane region" description="Helical" evidence="6">
    <location>
        <begin position="490"/>
        <end position="511"/>
    </location>
</feature>
<sequence>MSIASEVALQVRSQGRASSLAFRYALRELRGGLRGFYVFIACIALGVMAISGVGSVAASLGDGLSREGRTLLGGDVAFSLISREAKPDEVAYLRTRGEVSVAATLRAMARSGDGKLALVELKAVDGKYPMLGELTLEPNMPISDLLTERDGAFGAAADSTLLARLDLKLGDRVTIGSATYQIRSVVAAEPDKLAGGVGLGPRFLISEASLRATDLLQPGSLVRWIYRVKLPDGANDDRATNALIDGARAAAPEAGWEVRSRSNASPQLERTINRFTQFLTLVGLAALLVGGVGVANAVKSHIDRRRDVIASFKALGATGRDVFTIYCTQVVVLAGIGSVIGLVLGAALPFVIVGLFGKLLPLPVVPALHPDELALSFIYGQLTALAFGLWPLGRVHDVPVAALFRETVASEWHRPRWSYLALMAVVVALLIGVAIGLAYDKRVATVFVVASIAVFLLLRGIAEILMAVARRLPRSRMTMLRLAIANIHRPGALTPSVVLSLGLGLAVLVTITQIDGNLRRQFLAALPERAPSFFFIDIPSTEADRFNAFLAQIAAGSTVEDVPMLRGRIVAARGVKADQLKPSVDSEWVLQSDRGLTYTGEIPKGSKIVEGEWWGPDYSGPPLVSMEKKIADGLSLKIGDEIVVNVLGRDVPAKIANLRNIDWQGLGINFVLVFSPNAFKGAPHSHVATLTEPHASATQASANDDARIIKQVADAFPMVTSVRVREALETIGSVVSNLVLAIRGASAVTLISAILVLGGALAAGHRHRVYDAVILKTLGATRVRLLGAYALEYLMIGFATAIFGVIAGSVAAWLIVTRLMTLSFIWQAGSAALVVAAALVVTVGLGLAGTLLALNQKPASVLRNL</sequence>
<evidence type="ECO:0000313" key="8">
    <source>
        <dbReference type="EMBL" id="TWB93674.1"/>
    </source>
</evidence>
<evidence type="ECO:0000256" key="3">
    <source>
        <dbReference type="ARBA" id="ARBA00022692"/>
    </source>
</evidence>
<feature type="transmembrane region" description="Helical" evidence="6">
    <location>
        <begin position="740"/>
        <end position="764"/>
    </location>
</feature>
<reference evidence="8 9" key="1">
    <citation type="submission" date="2019-06" db="EMBL/GenBank/DDBJ databases">
        <title>Genomic Encyclopedia of Type Strains, Phase IV (KMG-V): Genome sequencing to study the core and pangenomes of soil and plant-associated prokaryotes.</title>
        <authorList>
            <person name="Whitman W."/>
        </authorList>
    </citation>
    <scope>NUCLEOTIDE SEQUENCE [LARGE SCALE GENOMIC DNA]</scope>
    <source>
        <strain evidence="8 9">BR 10355</strain>
    </source>
</reference>
<feature type="transmembrane region" description="Helical" evidence="6">
    <location>
        <begin position="828"/>
        <end position="854"/>
    </location>
</feature>
<dbReference type="STRING" id="1755647.AS156_02590"/>
<feature type="transmembrane region" description="Helical" evidence="6">
    <location>
        <begin position="445"/>
        <end position="469"/>
    </location>
</feature>
<evidence type="ECO:0000313" key="9">
    <source>
        <dbReference type="Proteomes" id="UP000321304"/>
    </source>
</evidence>
<keyword evidence="2" id="KW-1003">Cell membrane</keyword>
<feature type="transmembrane region" description="Helical" evidence="6">
    <location>
        <begin position="785"/>
        <end position="816"/>
    </location>
</feature>
<feature type="domain" description="ABC3 transporter permease C-terminal" evidence="7">
    <location>
        <begin position="745"/>
        <end position="858"/>
    </location>
</feature>
<feature type="transmembrane region" description="Helical" evidence="6">
    <location>
        <begin position="417"/>
        <end position="439"/>
    </location>
</feature>
<dbReference type="EMBL" id="VITY01000010">
    <property type="protein sequence ID" value="TWB93674.1"/>
    <property type="molecule type" value="Genomic_DNA"/>
</dbReference>
<organism evidence="8 9">
    <name type="scientific">Bradyrhizobium macuxiense</name>
    <dbReference type="NCBI Taxonomy" id="1755647"/>
    <lineage>
        <taxon>Bacteria</taxon>
        <taxon>Pseudomonadati</taxon>
        <taxon>Pseudomonadota</taxon>
        <taxon>Alphaproteobacteria</taxon>
        <taxon>Hyphomicrobiales</taxon>
        <taxon>Nitrobacteraceae</taxon>
        <taxon>Bradyrhizobium</taxon>
    </lineage>
</organism>
<keyword evidence="5 6" id="KW-0472">Membrane</keyword>
<protein>
    <submittedName>
        <fullName evidence="8">Putative ABC transport system permease protein</fullName>
    </submittedName>
</protein>
<dbReference type="OrthoDB" id="9775544at2"/>
<feature type="domain" description="ABC3 transporter permease C-terminal" evidence="7">
    <location>
        <begin position="282"/>
        <end position="393"/>
    </location>
</feature>
<keyword evidence="3 6" id="KW-0812">Transmembrane</keyword>
<feature type="transmembrane region" description="Helical" evidence="6">
    <location>
        <begin position="278"/>
        <end position="298"/>
    </location>
</feature>
<dbReference type="GO" id="GO:0005886">
    <property type="term" value="C:plasma membrane"/>
    <property type="evidence" value="ECO:0007669"/>
    <property type="project" value="UniProtKB-SubCell"/>
</dbReference>
<feature type="transmembrane region" description="Helical" evidence="6">
    <location>
        <begin position="36"/>
        <end position="60"/>
    </location>
</feature>
<dbReference type="Proteomes" id="UP000321304">
    <property type="component" value="Unassembled WGS sequence"/>
</dbReference>
<name>A0A560LH38_9BRAD</name>
<dbReference type="PANTHER" id="PTHR30287:SF1">
    <property type="entry name" value="INNER MEMBRANE PROTEIN"/>
    <property type="match status" value="1"/>
</dbReference>
<feature type="transmembrane region" description="Helical" evidence="6">
    <location>
        <begin position="330"/>
        <end position="357"/>
    </location>
</feature>
<gene>
    <name evidence="8" type="ORF">FBZ93_110280</name>
</gene>
<keyword evidence="9" id="KW-1185">Reference proteome</keyword>
<dbReference type="InterPro" id="IPR003838">
    <property type="entry name" value="ABC3_permease_C"/>
</dbReference>
<dbReference type="RefSeq" id="WP_146989863.1">
    <property type="nucleotide sequence ID" value="NZ_VITY01000010.1"/>
</dbReference>
<dbReference type="InterPro" id="IPR038766">
    <property type="entry name" value="Membrane_comp_ABC_pdt"/>
</dbReference>
<evidence type="ECO:0000256" key="1">
    <source>
        <dbReference type="ARBA" id="ARBA00004651"/>
    </source>
</evidence>
<keyword evidence="4 6" id="KW-1133">Transmembrane helix</keyword>
<evidence type="ECO:0000256" key="6">
    <source>
        <dbReference type="SAM" id="Phobius"/>
    </source>
</evidence>
<dbReference type="PANTHER" id="PTHR30287">
    <property type="entry name" value="MEMBRANE COMPONENT OF PREDICTED ABC SUPERFAMILY METABOLITE UPTAKE TRANSPORTER"/>
    <property type="match status" value="1"/>
</dbReference>
<dbReference type="Pfam" id="PF02687">
    <property type="entry name" value="FtsX"/>
    <property type="match status" value="2"/>
</dbReference>
<evidence type="ECO:0000259" key="7">
    <source>
        <dbReference type="Pfam" id="PF02687"/>
    </source>
</evidence>
<comment type="caution">
    <text evidence="8">The sequence shown here is derived from an EMBL/GenBank/DDBJ whole genome shotgun (WGS) entry which is preliminary data.</text>
</comment>
<feature type="transmembrane region" description="Helical" evidence="6">
    <location>
        <begin position="377"/>
        <end position="396"/>
    </location>
</feature>
<comment type="subcellular location">
    <subcellularLocation>
        <location evidence="1">Cell membrane</location>
        <topology evidence="1">Multi-pass membrane protein</topology>
    </subcellularLocation>
</comment>
<evidence type="ECO:0000256" key="2">
    <source>
        <dbReference type="ARBA" id="ARBA00022475"/>
    </source>
</evidence>
<dbReference type="AlphaFoldDB" id="A0A560LH38"/>
<evidence type="ECO:0000256" key="5">
    <source>
        <dbReference type="ARBA" id="ARBA00023136"/>
    </source>
</evidence>